<dbReference type="AlphaFoldDB" id="M5U6C7"/>
<dbReference type="EMBL" id="ANOH01000115">
    <property type="protein sequence ID" value="EMI57022.1"/>
    <property type="molecule type" value="Genomic_DNA"/>
</dbReference>
<sequence length="41" mass="4723">MGFLREKRLLEKISRSELPPNRGFSFPVKTAILPSLRPSRP</sequence>
<reference evidence="1 2" key="1">
    <citation type="journal article" date="2013" name="Mar. Genomics">
        <title>Expression of sulfatases in Rhodopirellula baltica and the diversity of sulfatases in the genus Rhodopirellula.</title>
        <authorList>
            <person name="Wegner C.E."/>
            <person name="Richter-Heitmann T."/>
            <person name="Klindworth A."/>
            <person name="Klockow C."/>
            <person name="Richter M."/>
            <person name="Achstetter T."/>
            <person name="Glockner F.O."/>
            <person name="Harder J."/>
        </authorList>
    </citation>
    <scope>NUCLEOTIDE SEQUENCE [LARGE SCALE GENOMIC DNA]</scope>
    <source>
        <strain evidence="1 2">SM41</strain>
    </source>
</reference>
<protein>
    <submittedName>
        <fullName evidence="1">Uncharacterized protein</fullName>
    </submittedName>
</protein>
<comment type="caution">
    <text evidence="1">The sequence shown here is derived from an EMBL/GenBank/DDBJ whole genome shotgun (WGS) entry which is preliminary data.</text>
</comment>
<name>M5U6C7_9BACT</name>
<keyword evidence="2" id="KW-1185">Reference proteome</keyword>
<proteinExistence type="predicted"/>
<evidence type="ECO:0000313" key="2">
    <source>
        <dbReference type="Proteomes" id="UP000011885"/>
    </source>
</evidence>
<accession>M5U6C7</accession>
<evidence type="ECO:0000313" key="1">
    <source>
        <dbReference type="EMBL" id="EMI57022.1"/>
    </source>
</evidence>
<organism evidence="1 2">
    <name type="scientific">Rhodopirellula sallentina SM41</name>
    <dbReference type="NCBI Taxonomy" id="1263870"/>
    <lineage>
        <taxon>Bacteria</taxon>
        <taxon>Pseudomonadati</taxon>
        <taxon>Planctomycetota</taxon>
        <taxon>Planctomycetia</taxon>
        <taxon>Pirellulales</taxon>
        <taxon>Pirellulaceae</taxon>
        <taxon>Rhodopirellula</taxon>
    </lineage>
</organism>
<gene>
    <name evidence="1" type="ORF">RSSM_01551</name>
</gene>
<dbReference type="Proteomes" id="UP000011885">
    <property type="component" value="Unassembled WGS sequence"/>
</dbReference>